<dbReference type="SMART" id="SM00156">
    <property type="entry name" value="PP2Ac"/>
    <property type="match status" value="1"/>
</dbReference>
<dbReference type="Proteomes" id="UP000663699">
    <property type="component" value="Chromosome 15"/>
</dbReference>
<dbReference type="GO" id="GO:0008652">
    <property type="term" value="P:amino acid biosynthetic process"/>
    <property type="evidence" value="ECO:0007669"/>
    <property type="project" value="UniProtKB-KW"/>
</dbReference>
<dbReference type="PANTHER" id="PTHR11668">
    <property type="entry name" value="SERINE/THREONINE PROTEIN PHOSPHATASE"/>
    <property type="match status" value="1"/>
</dbReference>
<evidence type="ECO:0000313" key="16">
    <source>
        <dbReference type="Proteomes" id="UP000663699"/>
    </source>
</evidence>
<evidence type="ECO:0000256" key="11">
    <source>
        <dbReference type="RuleBase" id="RU004273"/>
    </source>
</evidence>
<dbReference type="Gene3D" id="3.20.20.70">
    <property type="entry name" value="Aldolase class I"/>
    <property type="match status" value="1"/>
</dbReference>
<dbReference type="AlphaFoldDB" id="A0A899G207"/>
<dbReference type="InterPro" id="IPR031675">
    <property type="entry name" value="STPPase_N"/>
</dbReference>
<feature type="binding site" evidence="10">
    <location>
        <position position="669"/>
    </location>
    <ligand>
        <name>phosphoenolpyruvate</name>
        <dbReference type="ChEBI" id="CHEBI:58702"/>
    </ligand>
</feature>
<comment type="similarity">
    <text evidence="8">Belongs to the PPP phosphatase family. PP-Z subfamily.</text>
</comment>
<evidence type="ECO:0000313" key="15">
    <source>
        <dbReference type="EMBL" id="QSL66946.1"/>
    </source>
</evidence>
<dbReference type="PANTHER" id="PTHR11668:SF484">
    <property type="entry name" value="SERINE_THREONINE-PROTEIN PHOSPHATASE PP-Z1-RELATED"/>
    <property type="match status" value="1"/>
</dbReference>
<accession>A0A899G207</accession>
<dbReference type="GO" id="GO:0009073">
    <property type="term" value="P:aromatic amino acid family biosynthetic process"/>
    <property type="evidence" value="ECO:0007669"/>
    <property type="project" value="UniProtKB-KW"/>
</dbReference>
<feature type="compositionally biased region" description="Basic and acidic residues" evidence="13">
    <location>
        <begin position="39"/>
        <end position="48"/>
    </location>
</feature>
<dbReference type="GO" id="GO:0003849">
    <property type="term" value="F:3-deoxy-7-phosphoheptulonate synthase activity"/>
    <property type="evidence" value="ECO:0007669"/>
    <property type="project" value="UniProtKB-EC"/>
</dbReference>
<evidence type="ECO:0000256" key="1">
    <source>
        <dbReference type="ARBA" id="ARBA00004688"/>
    </source>
</evidence>
<organism evidence="15 16">
    <name type="scientific">Pneumocystis wakefieldiae</name>
    <dbReference type="NCBI Taxonomy" id="38082"/>
    <lineage>
        <taxon>Eukaryota</taxon>
        <taxon>Fungi</taxon>
        <taxon>Dikarya</taxon>
        <taxon>Ascomycota</taxon>
        <taxon>Taphrinomycotina</taxon>
        <taxon>Pneumocystomycetes</taxon>
        <taxon>Pneumocystaceae</taxon>
        <taxon>Pneumocystis</taxon>
    </lineage>
</organism>
<comment type="catalytic activity">
    <reaction evidence="9 12">
        <text>D-erythrose 4-phosphate + phosphoenolpyruvate + H2O = 7-phospho-2-dehydro-3-deoxy-D-arabino-heptonate + phosphate</text>
        <dbReference type="Rhea" id="RHEA:14717"/>
        <dbReference type="ChEBI" id="CHEBI:15377"/>
        <dbReference type="ChEBI" id="CHEBI:16897"/>
        <dbReference type="ChEBI" id="CHEBI:43474"/>
        <dbReference type="ChEBI" id="CHEBI:58394"/>
        <dbReference type="ChEBI" id="CHEBI:58702"/>
        <dbReference type="EC" id="2.5.1.54"/>
    </reaction>
</comment>
<feature type="binding site" evidence="10">
    <location>
        <position position="700"/>
    </location>
    <ligand>
        <name>phosphoenolpyruvate</name>
        <dbReference type="ChEBI" id="CHEBI:58702"/>
    </ligand>
</feature>
<dbReference type="PRINTS" id="PR00114">
    <property type="entry name" value="STPHPHTASE"/>
</dbReference>
<feature type="domain" description="Serine/threonine specific protein phosphatases" evidence="14">
    <location>
        <begin position="281"/>
        <end position="286"/>
    </location>
</feature>
<dbReference type="InterPro" id="IPR002480">
    <property type="entry name" value="DAHP_synth_2"/>
</dbReference>
<feature type="compositionally biased region" description="Basic and acidic residues" evidence="13">
    <location>
        <begin position="1"/>
        <end position="14"/>
    </location>
</feature>
<dbReference type="GO" id="GO:0009423">
    <property type="term" value="P:chorismate biosynthetic process"/>
    <property type="evidence" value="ECO:0007669"/>
    <property type="project" value="UniProtKB-UniPathway"/>
</dbReference>
<keyword evidence="10" id="KW-0170">Cobalt</keyword>
<dbReference type="Pfam" id="PF01474">
    <property type="entry name" value="DAHP_synth_2"/>
    <property type="match status" value="1"/>
</dbReference>
<dbReference type="Pfam" id="PF00149">
    <property type="entry name" value="Metallophos"/>
    <property type="match status" value="1"/>
</dbReference>
<dbReference type="GO" id="GO:0046872">
    <property type="term" value="F:metal ion binding"/>
    <property type="evidence" value="ECO:0007669"/>
    <property type="project" value="UniProtKB-KW"/>
</dbReference>
<evidence type="ECO:0000256" key="5">
    <source>
        <dbReference type="ARBA" id="ARBA00022801"/>
    </source>
</evidence>
<keyword evidence="3 12" id="KW-0808">Transferase</keyword>
<keyword evidence="4" id="KW-0479">Metal-binding</keyword>
<dbReference type="InterPro" id="IPR013785">
    <property type="entry name" value="Aldolase_TIM"/>
</dbReference>
<protein>
    <recommendedName>
        <fullName evidence="11 12">Multifunctional fusion protein</fullName>
    </recommendedName>
    <domain>
        <recommendedName>
            <fullName evidence="11">Serine/threonine-protein phosphatase</fullName>
            <ecNumber evidence="11">3.1.3.16</ecNumber>
        </recommendedName>
    </domain>
    <domain>
        <recommendedName>
            <fullName evidence="12">Phospho-2-dehydro-3-deoxyheptonate aldolase</fullName>
            <ecNumber evidence="12">2.5.1.54</ecNumber>
        </recommendedName>
    </domain>
</protein>
<dbReference type="InterPro" id="IPR004843">
    <property type="entry name" value="Calcineurin-like_PHP"/>
</dbReference>
<comment type="similarity">
    <text evidence="2 12">Belongs to the class-II DAHP synthase family.</text>
</comment>
<dbReference type="EC" id="3.1.3.16" evidence="11"/>
<dbReference type="Gene3D" id="3.60.21.10">
    <property type="match status" value="1"/>
</dbReference>
<proteinExistence type="inferred from homology"/>
<comment type="cofactor">
    <cofactor evidence="10">
        <name>Mn(2+)</name>
        <dbReference type="ChEBI" id="CHEBI:29035"/>
    </cofactor>
    <cofactor evidence="10">
        <name>Co(2+)</name>
        <dbReference type="ChEBI" id="CHEBI:48828"/>
    </cofactor>
    <cofactor evidence="10">
        <name>Cd(2+)</name>
        <dbReference type="ChEBI" id="CHEBI:48775"/>
    </cofactor>
    <text evidence="10">Binds 1 divalent cation per subunit. The enzyme is active with manganese, cobalt or cadmium ions.</text>
</comment>
<dbReference type="PROSITE" id="PS00125">
    <property type="entry name" value="SER_THR_PHOSPHATASE"/>
    <property type="match status" value="1"/>
</dbReference>
<dbReference type="GO" id="GO:0005737">
    <property type="term" value="C:cytoplasm"/>
    <property type="evidence" value="ECO:0007669"/>
    <property type="project" value="TreeGrafter"/>
</dbReference>
<keyword evidence="7 10" id="KW-0464">Manganese</keyword>
<keyword evidence="12" id="KW-0028">Amino-acid biosynthesis</keyword>
<evidence type="ECO:0000256" key="6">
    <source>
        <dbReference type="ARBA" id="ARBA00022912"/>
    </source>
</evidence>
<dbReference type="SUPFAM" id="SSF51569">
    <property type="entry name" value="Aldolase"/>
    <property type="match status" value="1"/>
</dbReference>
<evidence type="ECO:0000256" key="13">
    <source>
        <dbReference type="SAM" id="MobiDB-lite"/>
    </source>
</evidence>
<keyword evidence="5 11" id="KW-0378">Hydrolase</keyword>
<comment type="catalytic activity">
    <reaction evidence="11">
        <text>O-phospho-L-threonyl-[protein] + H2O = L-threonyl-[protein] + phosphate</text>
        <dbReference type="Rhea" id="RHEA:47004"/>
        <dbReference type="Rhea" id="RHEA-COMP:11060"/>
        <dbReference type="Rhea" id="RHEA-COMP:11605"/>
        <dbReference type="ChEBI" id="CHEBI:15377"/>
        <dbReference type="ChEBI" id="CHEBI:30013"/>
        <dbReference type="ChEBI" id="CHEBI:43474"/>
        <dbReference type="ChEBI" id="CHEBI:61977"/>
        <dbReference type="EC" id="3.1.3.16"/>
    </reaction>
</comment>
<dbReference type="InterPro" id="IPR006186">
    <property type="entry name" value="Ser/Thr-sp_prot-phosphatase"/>
</dbReference>
<evidence type="ECO:0000256" key="4">
    <source>
        <dbReference type="ARBA" id="ARBA00022723"/>
    </source>
</evidence>
<evidence type="ECO:0000256" key="8">
    <source>
        <dbReference type="ARBA" id="ARBA00029458"/>
    </source>
</evidence>
<dbReference type="EC" id="2.5.1.54" evidence="12"/>
<dbReference type="InterPro" id="IPR029052">
    <property type="entry name" value="Metallo-depent_PP-like"/>
</dbReference>
<evidence type="ECO:0000259" key="14">
    <source>
        <dbReference type="PROSITE" id="PS00125"/>
    </source>
</evidence>
<dbReference type="EMBL" id="CP054546">
    <property type="protein sequence ID" value="QSL66946.1"/>
    <property type="molecule type" value="Genomic_DNA"/>
</dbReference>
<evidence type="ECO:0000256" key="2">
    <source>
        <dbReference type="ARBA" id="ARBA00008911"/>
    </source>
</evidence>
<sequence length="820" mass="92453">MGQMQSRRDEDEARGPLGLSKGVPGLSRVQKSLSLRGNEGVRRDKMEGAEGAQQTLSEDSGTGMGVSGTDGVSAKSGGHVRGLMSFSFFEGARAKRASGPDKENQTGLQHSETLTAAVHPPKDTILIRRERDCVSDTATPVSSLNLNAETSSTFMLFPSYLSFKNLDVDDMIQRLLDAGYSGKVTKAICLKNAEVFAICQAAREVFLSQPSLLELSPPVKIVGDVHGQYSDLIRLFEMSGFPPSANYLFLGDYVDRGKQSLETILLLLCYKIKYPDNFFLLRGNHECANVTRVYGFYDECKRRCNIKVWKTFIDVFNTLPIASIVASKIFCVHGGLSPSLSYMDDIRQLERPTDVPDYGLLNDLLWSDPTETTNGWEDNERGVSYCFGKNVIEQFLQKHDFDLICRAHMVVEDGYEFFNERTLVTIFSAPNYCGEFDNFGAVIFSSIETKNEKKSPKWFTYPPVTSCTSIPSVVLTHLGIPVVNIARIAGQFSKPRSKSTEIINGKEVLCFRGECINGYSLNERKPDPERMLKAYFHSSATLNYIRLLSSCRKEGLYTLLGSDYSFLRGDSSVKECFTGTKSLDFSDLDKINELNGNILFKNPSIFTSHEGLLLEYEECMTRKIKDLETNEAKWWNLGAHFLWIGDRTRDIDGAHVEYFRGIENPIGIKIGPTLKPDELIRLLDIVDPNKELGKVTLIFRYGYDKIRTYLPQHIKAIQSSDHKVIFVCDPMHGNTLFSTEYPNYKTRKFSHILLELQQCFNICKAYGCHLDGGSIQLEDKDLPKTYKTLCDPRLNYKQSLEIAFLIAKYWKKYQDLVAPA</sequence>
<evidence type="ECO:0000256" key="3">
    <source>
        <dbReference type="ARBA" id="ARBA00022679"/>
    </source>
</evidence>
<dbReference type="GO" id="GO:0005634">
    <property type="term" value="C:nucleus"/>
    <property type="evidence" value="ECO:0007669"/>
    <property type="project" value="TreeGrafter"/>
</dbReference>
<dbReference type="OrthoDB" id="1930084at2759"/>
<comment type="pathway">
    <text evidence="1 12">Metabolic intermediate biosynthesis; chorismate biosynthesis; chorismate from D-erythrose 4-phosphate and phosphoenolpyruvate: step 1/7.</text>
</comment>
<feature type="binding site" evidence="10">
    <location>
        <position position="487"/>
    </location>
    <ligand>
        <name>phosphoenolpyruvate</name>
        <dbReference type="ChEBI" id="CHEBI:58702"/>
    </ligand>
</feature>
<gene>
    <name evidence="15" type="ORF">MERGE_001333</name>
</gene>
<evidence type="ECO:0000256" key="7">
    <source>
        <dbReference type="ARBA" id="ARBA00023211"/>
    </source>
</evidence>
<evidence type="ECO:0000256" key="10">
    <source>
        <dbReference type="PIRSR" id="PIRSR602480-1"/>
    </source>
</evidence>
<dbReference type="SUPFAM" id="SSF56300">
    <property type="entry name" value="Metallo-dependent phosphatases"/>
    <property type="match status" value="1"/>
</dbReference>
<dbReference type="GO" id="GO:0004722">
    <property type="term" value="F:protein serine/threonine phosphatase activity"/>
    <property type="evidence" value="ECO:0007669"/>
    <property type="project" value="UniProtKB-EC"/>
</dbReference>
<keyword evidence="6" id="KW-0904">Protein phosphatase</keyword>
<keyword evidence="16" id="KW-1185">Reference proteome</keyword>
<keyword evidence="10" id="KW-0104">Cadmium</keyword>
<reference evidence="15" key="1">
    <citation type="submission" date="2020-06" db="EMBL/GenBank/DDBJ databases">
        <title>Genomes of multiple members of Pneumocystis genus reveal paths to human pathogen Pneumocystis jirovecii.</title>
        <authorList>
            <person name="Cisse O.H."/>
            <person name="Ma L."/>
            <person name="Dekker J."/>
            <person name="Khil P."/>
            <person name="Jo J."/>
            <person name="Brenchley J."/>
            <person name="Blair R."/>
            <person name="Pahar B."/>
            <person name="Chabe M."/>
            <person name="Van Rompay K.A."/>
            <person name="Keesler R."/>
            <person name="Sukura A."/>
            <person name="Hirsch V."/>
            <person name="Kutty G."/>
            <person name="Liu Y."/>
            <person name="Peng L."/>
            <person name="Chen J."/>
            <person name="Song J."/>
            <person name="Weissenbacher-Lang C."/>
            <person name="Xu J."/>
            <person name="Upham N.S."/>
            <person name="Stajich J.E."/>
            <person name="Cuomo C.A."/>
            <person name="Cushion M.T."/>
            <person name="Kovacs J.A."/>
        </authorList>
    </citation>
    <scope>NUCLEOTIDE SEQUENCE</scope>
    <source>
        <strain evidence="15">2A</strain>
    </source>
</reference>
<dbReference type="InterPro" id="IPR050341">
    <property type="entry name" value="PP1_catalytic_subunit"/>
</dbReference>
<evidence type="ECO:0000256" key="9">
    <source>
        <dbReference type="ARBA" id="ARBA00047508"/>
    </source>
</evidence>
<keyword evidence="12" id="KW-0057">Aromatic amino acid biosynthesis</keyword>
<feature type="binding site" evidence="10">
    <location>
        <position position="791"/>
    </location>
    <ligand>
        <name>Mn(2+)</name>
        <dbReference type="ChEBI" id="CHEBI:29035"/>
    </ligand>
</feature>
<dbReference type="UniPathway" id="UPA00053">
    <property type="reaction ID" value="UER00084"/>
</dbReference>
<evidence type="ECO:0000256" key="12">
    <source>
        <dbReference type="RuleBase" id="RU363071"/>
    </source>
</evidence>
<feature type="region of interest" description="Disordered" evidence="13">
    <location>
        <begin position="1"/>
        <end position="76"/>
    </location>
</feature>
<dbReference type="FunFam" id="3.60.21.10:FF:000006">
    <property type="entry name" value="Serine/threonine-protein phosphatase"/>
    <property type="match status" value="1"/>
</dbReference>
<name>A0A899G207_9ASCO</name>
<feature type="binding site" evidence="10">
    <location>
        <position position="732"/>
    </location>
    <ligand>
        <name>Mn(2+)</name>
        <dbReference type="ChEBI" id="CHEBI:29035"/>
    </ligand>
</feature>
<dbReference type="Pfam" id="PF16891">
    <property type="entry name" value="STPPase_N"/>
    <property type="match status" value="1"/>
</dbReference>